<organism evidence="2 3">
    <name type="scientific">Corynebacterium suicordis DSM 45110</name>
    <dbReference type="NCBI Taxonomy" id="1121369"/>
    <lineage>
        <taxon>Bacteria</taxon>
        <taxon>Bacillati</taxon>
        <taxon>Actinomycetota</taxon>
        <taxon>Actinomycetes</taxon>
        <taxon>Mycobacteriales</taxon>
        <taxon>Corynebacteriaceae</taxon>
        <taxon>Corynebacterium</taxon>
    </lineage>
</organism>
<feature type="domain" description="FAD-binding FR-type" evidence="1">
    <location>
        <begin position="13"/>
        <end position="147"/>
    </location>
</feature>
<keyword evidence="3" id="KW-1185">Reference proteome</keyword>
<evidence type="ECO:0000313" key="2">
    <source>
        <dbReference type="EMBL" id="MBF4552890.1"/>
    </source>
</evidence>
<dbReference type="InterPro" id="IPR013113">
    <property type="entry name" value="SIP_FAD-bd"/>
</dbReference>
<dbReference type="PROSITE" id="PS51384">
    <property type="entry name" value="FAD_FR"/>
    <property type="match status" value="1"/>
</dbReference>
<dbReference type="Gene3D" id="3.40.50.80">
    <property type="entry name" value="Nucleotide-binding domain of ferredoxin-NADP reductase (FNR) module"/>
    <property type="match status" value="1"/>
</dbReference>
<evidence type="ECO:0000259" key="1">
    <source>
        <dbReference type="PROSITE" id="PS51384"/>
    </source>
</evidence>
<reference evidence="2 3" key="1">
    <citation type="submission" date="2020-10" db="EMBL/GenBank/DDBJ databases">
        <title>Novel species in genus Corynebacterium.</title>
        <authorList>
            <person name="Zhang G."/>
        </authorList>
    </citation>
    <scope>NUCLEOTIDE SEQUENCE [LARGE SCALE GENOMIC DNA]</scope>
    <source>
        <strain evidence="2 3">DSM 45110</strain>
    </source>
</reference>
<dbReference type="Pfam" id="PF08021">
    <property type="entry name" value="FAD_binding_9"/>
    <property type="match status" value="1"/>
</dbReference>
<dbReference type="Proteomes" id="UP000635902">
    <property type="component" value="Unassembled WGS sequence"/>
</dbReference>
<dbReference type="InterPro" id="IPR007037">
    <property type="entry name" value="SIP_rossman_dom"/>
</dbReference>
<dbReference type="SUPFAM" id="SSF63380">
    <property type="entry name" value="Riboflavin synthase domain-like"/>
    <property type="match status" value="1"/>
</dbReference>
<protein>
    <submittedName>
        <fullName evidence="2">Siderophore-interacting protein</fullName>
    </submittedName>
</protein>
<dbReference type="InterPro" id="IPR039261">
    <property type="entry name" value="FNR_nucleotide-bd"/>
</dbReference>
<name>A0ABR9ZHI8_9CORY</name>
<evidence type="ECO:0000313" key="3">
    <source>
        <dbReference type="Proteomes" id="UP000635902"/>
    </source>
</evidence>
<dbReference type="EMBL" id="JADKMY010000001">
    <property type="protein sequence ID" value="MBF4552890.1"/>
    <property type="molecule type" value="Genomic_DNA"/>
</dbReference>
<dbReference type="InterPro" id="IPR017927">
    <property type="entry name" value="FAD-bd_FR_type"/>
</dbReference>
<sequence length="278" mass="30471">MARTSRAREMNPIVLRDLRVARAEDITPSMRRITLVGEQLGAHVAHGVEFPGFVSAGFDDSLRMIFPDPATGQRPCPTRGADGKLEWTEEAKSLYRAYTVRSFNAEAGELVVDFARHGHGLAEDWSAHAQPGDPVYIAGPKGSSALPTHTDWLLLAGDETALPAMGRAVESLPSNHPAIAFIEVPTEADVQDLRHGDNVDLRWVIRERGGDFVAEVLQFFDATPDGPASAKRPHGVPFLWAAGEAERLKPLRQLAKDKHIPPEHVQITGYWRAQQAAD</sequence>
<accession>A0ABR9ZHI8</accession>
<dbReference type="InterPro" id="IPR039374">
    <property type="entry name" value="SIP_fam"/>
</dbReference>
<proteinExistence type="predicted"/>
<dbReference type="Gene3D" id="2.40.30.10">
    <property type="entry name" value="Translation factors"/>
    <property type="match status" value="1"/>
</dbReference>
<dbReference type="PANTHER" id="PTHR30157">
    <property type="entry name" value="FERRIC REDUCTASE, NADPH-DEPENDENT"/>
    <property type="match status" value="1"/>
</dbReference>
<comment type="caution">
    <text evidence="2">The sequence shown here is derived from an EMBL/GenBank/DDBJ whole genome shotgun (WGS) entry which is preliminary data.</text>
</comment>
<dbReference type="InterPro" id="IPR017938">
    <property type="entry name" value="Riboflavin_synthase-like_b-brl"/>
</dbReference>
<gene>
    <name evidence="2" type="ORF">IRY30_02185</name>
</gene>
<dbReference type="Pfam" id="PF04954">
    <property type="entry name" value="SIP"/>
    <property type="match status" value="1"/>
</dbReference>
<dbReference type="PANTHER" id="PTHR30157:SF0">
    <property type="entry name" value="NADPH-DEPENDENT FERRIC-CHELATE REDUCTASE"/>
    <property type="match status" value="1"/>
</dbReference>
<dbReference type="RefSeq" id="WP_194555761.1">
    <property type="nucleotide sequence ID" value="NZ_JADKMY010000001.1"/>
</dbReference>
<dbReference type="CDD" id="cd06193">
    <property type="entry name" value="siderophore_interacting"/>
    <property type="match status" value="1"/>
</dbReference>